<accession>A0A0N9MWW5</accession>
<dbReference type="KEGG" id="hsf:HLASA_1226"/>
<dbReference type="InterPro" id="IPR016950">
    <property type="entry name" value="Manno-Trfase_MA4085_prd"/>
</dbReference>
<dbReference type="InterPro" id="IPR019962">
    <property type="entry name" value="CHP03663"/>
</dbReference>
<keyword evidence="1" id="KW-1133">Transmembrane helix</keyword>
<reference evidence="3 4" key="2">
    <citation type="journal article" date="2016" name="Stand. Genomic Sci.">
        <title>Complete genome sequence of 'Halanaeroarchaeum sulfurireducens' M27-SA2, a sulfur-reducing and acetate-oxidizing haloarchaeon from the deep-sea hypersaline anoxic lake Medee.</title>
        <authorList>
            <person name="Messina E."/>
            <person name="Sorokin D.Y."/>
            <person name="Kublanov I.V."/>
            <person name="Toshchakov S."/>
            <person name="Lopatina A."/>
            <person name="Arcadi E."/>
            <person name="Smedile F."/>
            <person name="La Spada G."/>
            <person name="La Cono V."/>
            <person name="Yakimov M.M."/>
        </authorList>
    </citation>
    <scope>NUCLEOTIDE SEQUENCE [LARGE SCALE GENOMIC DNA]</scope>
    <source>
        <strain evidence="3 4">M27-SA2</strain>
    </source>
</reference>
<sequence length="573" mass="62663">MKVRHQPALGPRGIRTFLTIGKDEVPMDVPALNRDRTTLGVLGIAVLAAVVRLVGLGTRVFHWDEARIGYWILQYMETGLWNYRPVVHGPFLFHTNDVLFQAFGPTDFVARVAVAVVGALLPLAALLFRERLEHLETLVLAAFLAFNPVLLYYSRFMRNDVLVAAFAFVALGSFVRLIDTGRSRYLYVGSGLLALAATTKGIVVVYLVIWVGTLVLVADSRLLVARFRGGSPAAVARDYASSLAGRLERWALPLWIAVVEFLVVFAVLYAPRPELYQAFGDPTRLLGVVEAATVDVWWELWDTWIAADHEHSYVDFLLADAKRLSATSLVVTLFGILGFLVDRYGRRRSRDVIIVGFAWAAGAFLIFPAVTNISAAWGLVHTVVPLAIPAAVGVGVIVEKAARLRRLDDRVGAVAISIVVLLATAQVGVTAYQTSFASPQSADNPLVQYGQPAGHLQETLSDVERIADSNTGTDVLFYGDQFYVANESRPSAGENWSNRLPVSWYLERADAEVESTMQVGGLSDPPPVVFARASDYSEVNAELDGYEALAYELTATGTETVFFLDRSALPESG</sequence>
<dbReference type="Proteomes" id="UP000060390">
    <property type="component" value="Chromosome"/>
</dbReference>
<dbReference type="GO" id="GO:0016757">
    <property type="term" value="F:glycosyltransferase activity"/>
    <property type="evidence" value="ECO:0007669"/>
    <property type="project" value="UniProtKB-KW"/>
</dbReference>
<evidence type="ECO:0000256" key="1">
    <source>
        <dbReference type="SAM" id="Phobius"/>
    </source>
</evidence>
<dbReference type="PIRSF" id="PIRSF030218">
    <property type="entry name" value="Mannosyltr_MA4085_prd"/>
    <property type="match status" value="1"/>
</dbReference>
<reference evidence="4" key="1">
    <citation type="submission" date="2015-05" db="EMBL/GenBank/DDBJ databases">
        <title>Complete genome sequence of Halanaeroarchaeum sulfurireducens type strain M27-SA2, a sulfate-reducer haloarchaeon from marine anoxic lake Medee.</title>
        <authorList>
            <person name="Messina E."/>
            <person name="Kublanov I.V."/>
            <person name="Toshchakov S."/>
            <person name="Arcadi E."/>
            <person name="La Spada G."/>
            <person name="La Cono V."/>
            <person name="Yakimov M.M."/>
        </authorList>
    </citation>
    <scope>NUCLEOTIDE SEQUENCE [LARGE SCALE GENOMIC DNA]</scope>
    <source>
        <strain evidence="4">M27-SA2</strain>
    </source>
</reference>
<feature type="transmembrane region" description="Helical" evidence="1">
    <location>
        <begin position="352"/>
        <end position="370"/>
    </location>
</feature>
<evidence type="ECO:0000313" key="3">
    <source>
        <dbReference type="EMBL" id="ALG82120.1"/>
    </source>
</evidence>
<feature type="transmembrane region" description="Helical" evidence="1">
    <location>
        <begin position="410"/>
        <end position="432"/>
    </location>
</feature>
<proteinExistence type="predicted"/>
<keyword evidence="3" id="KW-0328">Glycosyltransferase</keyword>
<feature type="transmembrane region" description="Helical" evidence="1">
    <location>
        <begin position="37"/>
        <end position="55"/>
    </location>
</feature>
<dbReference type="AlphaFoldDB" id="A0A0N9MWW5"/>
<dbReference type="PANTHER" id="PTHR41710">
    <property type="entry name" value="GLYCOSYL TRANSFERASE, FAMILY 39"/>
    <property type="match status" value="1"/>
</dbReference>
<dbReference type="NCBIfam" id="TIGR03663">
    <property type="entry name" value="flippase activity-associated protein Agl23"/>
    <property type="match status" value="1"/>
</dbReference>
<feature type="transmembrane region" description="Helical" evidence="1">
    <location>
        <begin position="108"/>
        <end position="128"/>
    </location>
</feature>
<protein>
    <submittedName>
        <fullName evidence="3">Membrane-bound mannosyltransferase</fullName>
    </submittedName>
</protein>
<dbReference type="PANTHER" id="PTHR41710:SF2">
    <property type="entry name" value="GLYCOSYL TRANSFERASE FAMILY 39_83 DOMAIN-CONTAINING PROTEIN"/>
    <property type="match status" value="1"/>
</dbReference>
<feature type="transmembrane region" description="Helical" evidence="1">
    <location>
        <begin position="376"/>
        <end position="398"/>
    </location>
</feature>
<evidence type="ECO:0000313" key="4">
    <source>
        <dbReference type="Proteomes" id="UP000060390"/>
    </source>
</evidence>
<keyword evidence="1" id="KW-0812">Transmembrane</keyword>
<dbReference type="InterPro" id="IPR038731">
    <property type="entry name" value="RgtA/B/C-like"/>
</dbReference>
<feature type="transmembrane region" description="Helical" evidence="1">
    <location>
        <begin position="321"/>
        <end position="340"/>
    </location>
</feature>
<evidence type="ECO:0000259" key="2">
    <source>
        <dbReference type="Pfam" id="PF13231"/>
    </source>
</evidence>
<dbReference type="PATRIC" id="fig|1604004.5.peg.1293"/>
<dbReference type="EMBL" id="CP011564">
    <property type="protein sequence ID" value="ALG82120.1"/>
    <property type="molecule type" value="Genomic_DNA"/>
</dbReference>
<dbReference type="Pfam" id="PF13231">
    <property type="entry name" value="PMT_2"/>
    <property type="match status" value="1"/>
</dbReference>
<feature type="transmembrane region" description="Helical" evidence="1">
    <location>
        <begin position="185"/>
        <end position="218"/>
    </location>
</feature>
<feature type="transmembrane region" description="Helical" evidence="1">
    <location>
        <begin position="250"/>
        <end position="271"/>
    </location>
</feature>
<feature type="transmembrane region" description="Helical" evidence="1">
    <location>
        <begin position="161"/>
        <end position="178"/>
    </location>
</feature>
<feature type="domain" description="Glycosyltransferase RgtA/B/C/D-like" evidence="2">
    <location>
        <begin position="88"/>
        <end position="220"/>
    </location>
</feature>
<keyword evidence="1" id="KW-0472">Membrane</keyword>
<gene>
    <name evidence="3" type="ORF">HLASA_1226</name>
</gene>
<dbReference type="STRING" id="1604004.HLASA_1226"/>
<feature type="transmembrane region" description="Helical" evidence="1">
    <location>
        <begin position="135"/>
        <end position="155"/>
    </location>
</feature>
<organism evidence="3 4">
    <name type="scientific">Halanaeroarchaeum sulfurireducens</name>
    <dbReference type="NCBI Taxonomy" id="1604004"/>
    <lineage>
        <taxon>Archaea</taxon>
        <taxon>Methanobacteriati</taxon>
        <taxon>Methanobacteriota</taxon>
        <taxon>Stenosarchaea group</taxon>
        <taxon>Halobacteria</taxon>
        <taxon>Halobacteriales</taxon>
        <taxon>Halobacteriaceae</taxon>
        <taxon>Halanaeroarchaeum</taxon>
    </lineage>
</organism>
<name>A0A0N9MWW5_9EURY</name>
<keyword evidence="3" id="KW-0808">Transferase</keyword>